<name>A0ACB6RK69_9PLEO</name>
<dbReference type="EMBL" id="MU006756">
    <property type="protein sequence ID" value="KAF2621369.1"/>
    <property type="molecule type" value="Genomic_DNA"/>
</dbReference>
<evidence type="ECO:0000313" key="1">
    <source>
        <dbReference type="EMBL" id="KAF2621369.1"/>
    </source>
</evidence>
<comment type="caution">
    <text evidence="1">The sequence shown here is derived from an EMBL/GenBank/DDBJ whole genome shotgun (WGS) entry which is preliminary data.</text>
</comment>
<sequence>MLMCHRMTLLLFHVHTTRTDHEGDREVFAMPLKVIGKARWDPWITSLEGILHVLSCDMCRKSIALLSLVLAWLVEGSTAPHHVVFSKLTNIPCLPVQIHKNVLRPKPKPKRQWVYRRLGRDYKIVDLHCVHHAHPHTRLAVPPRIAHPGCDLNALRTQDEKPQKPSVYGGEDTGRLFEDEELRLHVYRMDRQLRPDIEDVERQAVGSTTG</sequence>
<evidence type="ECO:0000313" key="2">
    <source>
        <dbReference type="Proteomes" id="UP000799754"/>
    </source>
</evidence>
<dbReference type="Proteomes" id="UP000799754">
    <property type="component" value="Unassembled WGS sequence"/>
</dbReference>
<organism evidence="1 2">
    <name type="scientific">Macroventuria anomochaeta</name>
    <dbReference type="NCBI Taxonomy" id="301207"/>
    <lineage>
        <taxon>Eukaryota</taxon>
        <taxon>Fungi</taxon>
        <taxon>Dikarya</taxon>
        <taxon>Ascomycota</taxon>
        <taxon>Pezizomycotina</taxon>
        <taxon>Dothideomycetes</taxon>
        <taxon>Pleosporomycetidae</taxon>
        <taxon>Pleosporales</taxon>
        <taxon>Pleosporineae</taxon>
        <taxon>Didymellaceae</taxon>
        <taxon>Macroventuria</taxon>
    </lineage>
</organism>
<accession>A0ACB6RK69</accession>
<reference evidence="1" key="1">
    <citation type="journal article" date="2020" name="Stud. Mycol.">
        <title>101 Dothideomycetes genomes: a test case for predicting lifestyles and emergence of pathogens.</title>
        <authorList>
            <person name="Haridas S."/>
            <person name="Albert R."/>
            <person name="Binder M."/>
            <person name="Bloem J."/>
            <person name="Labutti K."/>
            <person name="Salamov A."/>
            <person name="Andreopoulos B."/>
            <person name="Baker S."/>
            <person name="Barry K."/>
            <person name="Bills G."/>
            <person name="Bluhm B."/>
            <person name="Cannon C."/>
            <person name="Castanera R."/>
            <person name="Culley D."/>
            <person name="Daum C."/>
            <person name="Ezra D."/>
            <person name="Gonzalez J."/>
            <person name="Henrissat B."/>
            <person name="Kuo A."/>
            <person name="Liang C."/>
            <person name="Lipzen A."/>
            <person name="Lutzoni F."/>
            <person name="Magnuson J."/>
            <person name="Mondo S."/>
            <person name="Nolan M."/>
            <person name="Ohm R."/>
            <person name="Pangilinan J."/>
            <person name="Park H.-J."/>
            <person name="Ramirez L."/>
            <person name="Alfaro M."/>
            <person name="Sun H."/>
            <person name="Tritt A."/>
            <person name="Yoshinaga Y."/>
            <person name="Zwiers L.-H."/>
            <person name="Turgeon B."/>
            <person name="Goodwin S."/>
            <person name="Spatafora J."/>
            <person name="Crous P."/>
            <person name="Grigoriev I."/>
        </authorList>
    </citation>
    <scope>NUCLEOTIDE SEQUENCE</scope>
    <source>
        <strain evidence="1">CBS 525.71</strain>
    </source>
</reference>
<gene>
    <name evidence="1" type="ORF">BU25DRAFT_238798</name>
</gene>
<protein>
    <submittedName>
        <fullName evidence="1">Uncharacterized protein</fullName>
    </submittedName>
</protein>
<keyword evidence="2" id="KW-1185">Reference proteome</keyword>
<proteinExistence type="predicted"/>